<gene>
    <name evidence="1" type="ORF">GM658_14570</name>
</gene>
<keyword evidence="2" id="KW-1185">Reference proteome</keyword>
<proteinExistence type="predicted"/>
<dbReference type="OrthoDB" id="8755319at2"/>
<dbReference type="AlphaFoldDB" id="A0A6L6QJJ8"/>
<comment type="caution">
    <text evidence="1">The sequence shown here is derived from an EMBL/GenBank/DDBJ whole genome shotgun (WGS) entry which is preliminary data.</text>
</comment>
<accession>A0A6L6QJJ8</accession>
<dbReference type="EMBL" id="WNKX01000010">
    <property type="protein sequence ID" value="MTW11826.1"/>
    <property type="molecule type" value="Genomic_DNA"/>
</dbReference>
<dbReference type="Proteomes" id="UP000472320">
    <property type="component" value="Unassembled WGS sequence"/>
</dbReference>
<sequence length="90" mass="9903">MYAFNDEFSRAAQAAFDAQLASFASICDWHRDTALASLAAMTAASNEFLAIQHPQDLLQMATDQGRHAIDRAQAFGREATDVALNKPLFR</sequence>
<evidence type="ECO:0000313" key="1">
    <source>
        <dbReference type="EMBL" id="MTW11826.1"/>
    </source>
</evidence>
<evidence type="ECO:0008006" key="3">
    <source>
        <dbReference type="Google" id="ProtNLM"/>
    </source>
</evidence>
<name>A0A6L6QJJ8_9BURK</name>
<evidence type="ECO:0000313" key="2">
    <source>
        <dbReference type="Proteomes" id="UP000472320"/>
    </source>
</evidence>
<reference evidence="1 2" key="1">
    <citation type="submission" date="2019-11" db="EMBL/GenBank/DDBJ databases">
        <title>Type strains purchased from KCTC, JCM and DSMZ.</title>
        <authorList>
            <person name="Lu H."/>
        </authorList>
    </citation>
    <scope>NUCLEOTIDE SEQUENCE [LARGE SCALE GENOMIC DNA]</scope>
    <source>
        <strain evidence="1 2">JCM 31587</strain>
    </source>
</reference>
<protein>
    <recommendedName>
        <fullName evidence="3">Phasin domain-containing protein</fullName>
    </recommendedName>
</protein>
<organism evidence="1 2">
    <name type="scientific">Massilia eburnea</name>
    <dbReference type="NCBI Taxonomy" id="1776165"/>
    <lineage>
        <taxon>Bacteria</taxon>
        <taxon>Pseudomonadati</taxon>
        <taxon>Pseudomonadota</taxon>
        <taxon>Betaproteobacteria</taxon>
        <taxon>Burkholderiales</taxon>
        <taxon>Oxalobacteraceae</taxon>
        <taxon>Telluria group</taxon>
        <taxon>Massilia</taxon>
    </lineage>
</organism>
<dbReference type="RefSeq" id="WP_155454783.1">
    <property type="nucleotide sequence ID" value="NZ_WNKX01000010.1"/>
</dbReference>